<dbReference type="PIRSF" id="PIRSF004848">
    <property type="entry name" value="YBL036c_PLPDEIII"/>
    <property type="match status" value="1"/>
</dbReference>
<proteinExistence type="inferred from homology"/>
<comment type="function">
    <text evidence="2">Pyridoxal 5'-phosphate (PLP)-binding protein, which is involved in PLP homeostasis.</text>
</comment>
<organism evidence="6 7">
    <name type="scientific">Aneurinibacillus soli</name>
    <dbReference type="NCBI Taxonomy" id="1500254"/>
    <lineage>
        <taxon>Bacteria</taxon>
        <taxon>Bacillati</taxon>
        <taxon>Bacillota</taxon>
        <taxon>Bacilli</taxon>
        <taxon>Bacillales</taxon>
        <taxon>Paenibacillaceae</taxon>
        <taxon>Aneurinibacillus group</taxon>
        <taxon>Aneurinibacillus</taxon>
    </lineage>
</organism>
<keyword evidence="7" id="KW-1185">Reference proteome</keyword>
<evidence type="ECO:0000256" key="4">
    <source>
        <dbReference type="RuleBase" id="RU004514"/>
    </source>
</evidence>
<feature type="modified residue" description="N6-(pyridoxal phosphate)lysine" evidence="2 3">
    <location>
        <position position="38"/>
    </location>
</feature>
<dbReference type="AlphaFoldDB" id="A0A0U5AZ06"/>
<keyword evidence="1 2" id="KW-0663">Pyridoxal phosphate</keyword>
<evidence type="ECO:0000256" key="2">
    <source>
        <dbReference type="HAMAP-Rule" id="MF_02087"/>
    </source>
</evidence>
<comment type="similarity">
    <text evidence="2 4">Belongs to the pyridoxal phosphate-binding protein YggS/PROSC family.</text>
</comment>
<sequence>MAYMDIEHNLLNVRERIAQACARVKRSPEDVEIVAVTKYVSLATTQAAIEAGIRHLGESRTQDAIPKWNALGADAAVWHFIGHLQTNKVREMIGRFPYVHSLDRLSLATELNRRGVAAGVTTKCFLQVNISGEESKHGLAPEEAADFLNAVHNLTHLEVIGLMTMAPYTENPEETRPVFQGLRELRDRLQEKNIPNAPLAHLSMGMSNDYEIAVEEGATFIRLGSTLVGDERE</sequence>
<dbReference type="Proteomes" id="UP000217696">
    <property type="component" value="Chromosome"/>
</dbReference>
<reference evidence="6 7" key="1">
    <citation type="submission" date="2015-12" db="EMBL/GenBank/DDBJ databases">
        <title>Genome sequence of Aneurinibacillus soli.</title>
        <authorList>
            <person name="Lee J.S."/>
            <person name="Lee K.C."/>
            <person name="Kim K.K."/>
            <person name="Lee B.W."/>
        </authorList>
    </citation>
    <scope>NUCLEOTIDE SEQUENCE [LARGE SCALE GENOMIC DNA]</scope>
    <source>
        <strain evidence="6 7">CB4</strain>
    </source>
</reference>
<protein>
    <recommendedName>
        <fullName evidence="2">Pyridoxal phosphate homeostasis protein</fullName>
        <shortName evidence="2">PLP homeostasis protein</shortName>
    </recommendedName>
</protein>
<evidence type="ECO:0000256" key="1">
    <source>
        <dbReference type="ARBA" id="ARBA00022898"/>
    </source>
</evidence>
<dbReference type="InterPro" id="IPR029066">
    <property type="entry name" value="PLP-binding_barrel"/>
</dbReference>
<dbReference type="KEGG" id="asoc:CB4_01680"/>
<dbReference type="CDD" id="cd00635">
    <property type="entry name" value="PLPDE_III_YBL036c_like"/>
    <property type="match status" value="1"/>
</dbReference>
<dbReference type="GO" id="GO:0030170">
    <property type="term" value="F:pyridoxal phosphate binding"/>
    <property type="evidence" value="ECO:0007669"/>
    <property type="project" value="UniProtKB-UniRule"/>
</dbReference>
<dbReference type="PANTHER" id="PTHR10146">
    <property type="entry name" value="PROLINE SYNTHETASE CO-TRANSCRIBED BACTERIAL HOMOLOG PROTEIN"/>
    <property type="match status" value="1"/>
</dbReference>
<dbReference type="InterPro" id="IPR001608">
    <property type="entry name" value="Ala_racemase_N"/>
</dbReference>
<dbReference type="EMBL" id="AP017312">
    <property type="protein sequence ID" value="BAU27506.1"/>
    <property type="molecule type" value="Genomic_DNA"/>
</dbReference>
<dbReference type="FunFam" id="3.20.20.10:FF:000011">
    <property type="entry name" value="Pyridoxal phosphate homeostasis protein"/>
    <property type="match status" value="1"/>
</dbReference>
<dbReference type="PANTHER" id="PTHR10146:SF14">
    <property type="entry name" value="PYRIDOXAL PHOSPHATE HOMEOSTASIS PROTEIN"/>
    <property type="match status" value="1"/>
</dbReference>
<dbReference type="NCBIfam" id="TIGR00044">
    <property type="entry name" value="YggS family pyridoxal phosphate-dependent enzyme"/>
    <property type="match status" value="1"/>
</dbReference>
<gene>
    <name evidence="6" type="ORF">CB4_01680</name>
</gene>
<evidence type="ECO:0000313" key="7">
    <source>
        <dbReference type="Proteomes" id="UP000217696"/>
    </source>
</evidence>
<dbReference type="SUPFAM" id="SSF51419">
    <property type="entry name" value="PLP-binding barrel"/>
    <property type="match status" value="1"/>
</dbReference>
<dbReference type="Pfam" id="PF01168">
    <property type="entry name" value="Ala_racemase_N"/>
    <property type="match status" value="1"/>
</dbReference>
<accession>A0A0U5AZ06</accession>
<feature type="domain" description="Alanine racemase N-terminal" evidence="5">
    <location>
        <begin position="13"/>
        <end position="230"/>
    </location>
</feature>
<dbReference type="InterPro" id="IPR011078">
    <property type="entry name" value="PyrdxlP_homeostasis"/>
</dbReference>
<dbReference type="Gene3D" id="3.20.20.10">
    <property type="entry name" value="Alanine racemase"/>
    <property type="match status" value="1"/>
</dbReference>
<evidence type="ECO:0000256" key="3">
    <source>
        <dbReference type="PIRSR" id="PIRSR004848-1"/>
    </source>
</evidence>
<name>A0A0U5AZ06_9BACL</name>
<evidence type="ECO:0000259" key="5">
    <source>
        <dbReference type="Pfam" id="PF01168"/>
    </source>
</evidence>
<dbReference type="HAMAP" id="MF_02087">
    <property type="entry name" value="PLP_homeostasis"/>
    <property type="match status" value="1"/>
</dbReference>
<evidence type="ECO:0000313" key="6">
    <source>
        <dbReference type="EMBL" id="BAU27506.1"/>
    </source>
</evidence>
<comment type="cofactor">
    <cofactor evidence="3">
        <name>pyridoxal 5'-phosphate</name>
        <dbReference type="ChEBI" id="CHEBI:597326"/>
    </cofactor>
</comment>